<feature type="domain" description="Timeless N-terminal" evidence="5">
    <location>
        <begin position="25"/>
        <end position="267"/>
    </location>
</feature>
<feature type="compositionally biased region" description="Polar residues" evidence="4">
    <location>
        <begin position="265"/>
        <end position="291"/>
    </location>
</feature>
<keyword evidence="7" id="KW-1185">Reference proteome</keyword>
<dbReference type="KEGG" id="apln:108745019"/>
<comment type="subcellular location">
    <subcellularLocation>
        <location evidence="1">Nucleus</location>
    </subcellularLocation>
</comment>
<gene>
    <name evidence="8" type="primary">LOC108745019</name>
</gene>
<dbReference type="STRING" id="224129.A0A1W4XKM3"/>
<sequence>MAWMMNSSQVHNTFASLGAKHGDSYIISEDCISILNEILRNLVVEDRVLRTYRRTIGLCQNVKNDLMPLLIHAQTCKTETATKIVDATVKILVNLTIPVECLLSVETVSQSDVGRHTIFDLNRLLITSKEVFTDSRSTKAVVDHIKDTVEENELDIGKCDSINNCLLLLRNVLHIPESKLSLSNEITQTHMQNQIVWNLFAQSIGKIILNLLSCPEKAYWSTTLVQLLASLYKDQHAGNLKKLINLWFDASLSDSSEDNESNTSPPDQGSFFSSPNIMSDPTSDSSDTGVANTNNISNSNLKNINEWREKKSNSKSDSDNSSTNGKLVKDTEIVSNEEKNDAGCSATSSESSSRCRNFEDGGSSGKHFERDTSIDVSEISTDPKENSSSNDKESECDSDNRNNKQLYKSMKMDCVSGELSDYGYGTQPENPGESISTSSNDDDQPHEKPVHQKPPNFHKTRYNSTKNKTLSVLEKKENRKKKLVKRGKMNMINLKGLIRYSPTDDDITNILKEFTISFLLKGYAELVFDLHAQLLTNYHMQIDTSHFFWLVTFFLKFATELELEWEMLKPVLSFQIISYLVFQGVWIYEELEILYKNAESEIRPSLRRLHLTVTALKEFLQAVDTYSKATCLTERNRKELEKLKTQIVGMEELKRLFVLLLYQYDKNTQSKQYLQDLIETNHMYLLFYDNVCGKENHPTDIMDHLKNFSSSEIMHQYGILLENFQENGEFVNNCVFTMMHHVAGDLDNVSSLFQPHILKTFSSIWETDFDICDEWSDLIEYMINKFISTSKESENPDFTRVEHVTPIVVEDDIEDLSILAVSPTPSVNNDWTEEEKTKLQTYFDEECDGQDTVENILKKYEEVGSTNKTQKQIVKQLIKQKIINEDQVNSVLKKEDEEQNDDVQETEESTQESSQNQKNDIHILKEYLAKNNKGRFLLWLQEVLNEACFAKLLLSYPEEFKDCKHVPEPVEYYYASLNLPIPIVPWSVDQTNILKHQPFILLLHKLGFLLPTEIGKVFIRIPHFWTPDYILNIAQQLAPLNPAKLKFDINQVTSKPQYKDATTQQNYTVHNSNHNMHIVSSPIEIPKLDCLVSEKLDSPIPMDITTKEDSICDTASIASDLTRMYVSDEEEKVENIQQDD</sequence>
<feature type="compositionally biased region" description="Basic and acidic residues" evidence="4">
    <location>
        <begin position="305"/>
        <end position="318"/>
    </location>
</feature>
<dbReference type="Pfam" id="PF04821">
    <property type="entry name" value="TIMELESS"/>
    <property type="match status" value="1"/>
</dbReference>
<dbReference type="AlphaFoldDB" id="A0A1W4XKM3"/>
<comment type="similarity">
    <text evidence="2">Belongs to the timeless family.</text>
</comment>
<evidence type="ECO:0000259" key="5">
    <source>
        <dbReference type="Pfam" id="PF04821"/>
    </source>
</evidence>
<feature type="domain" description="Timeless C-terminal" evidence="6">
    <location>
        <begin position="928"/>
        <end position="1028"/>
    </location>
</feature>
<feature type="region of interest" description="Disordered" evidence="4">
    <location>
        <begin position="419"/>
        <end position="464"/>
    </location>
</feature>
<dbReference type="GeneID" id="108745019"/>
<dbReference type="InterPro" id="IPR044998">
    <property type="entry name" value="Timeless"/>
</dbReference>
<dbReference type="InterPro" id="IPR007725">
    <property type="entry name" value="TIMELESS_C"/>
</dbReference>
<dbReference type="PANTHER" id="PTHR22940:SF5">
    <property type="entry name" value="PROTEIN TIMELESS"/>
    <property type="match status" value="1"/>
</dbReference>
<evidence type="ECO:0000259" key="6">
    <source>
        <dbReference type="Pfam" id="PF05029"/>
    </source>
</evidence>
<dbReference type="Pfam" id="PF05029">
    <property type="entry name" value="TIMELESS_C"/>
    <property type="match status" value="1"/>
</dbReference>
<feature type="region of interest" description="Disordered" evidence="4">
    <location>
        <begin position="891"/>
        <end position="917"/>
    </location>
</feature>
<dbReference type="GO" id="GO:0031298">
    <property type="term" value="C:replication fork protection complex"/>
    <property type="evidence" value="ECO:0007669"/>
    <property type="project" value="TreeGrafter"/>
</dbReference>
<protein>
    <submittedName>
        <fullName evidence="8">Protein timeless</fullName>
    </submittedName>
</protein>
<reference evidence="8" key="1">
    <citation type="submission" date="2025-08" db="UniProtKB">
        <authorList>
            <consortium name="RefSeq"/>
        </authorList>
    </citation>
    <scope>IDENTIFICATION</scope>
    <source>
        <tissue evidence="8">Entire body</tissue>
    </source>
</reference>
<evidence type="ECO:0000313" key="7">
    <source>
        <dbReference type="Proteomes" id="UP000192223"/>
    </source>
</evidence>
<evidence type="ECO:0000256" key="1">
    <source>
        <dbReference type="ARBA" id="ARBA00004123"/>
    </source>
</evidence>
<feature type="compositionally biased region" description="Acidic residues" evidence="4">
    <location>
        <begin position="897"/>
        <end position="910"/>
    </location>
</feature>
<dbReference type="GO" id="GO:0048511">
    <property type="term" value="P:rhythmic process"/>
    <property type="evidence" value="ECO:0007669"/>
    <property type="project" value="UniProtKB-KW"/>
</dbReference>
<dbReference type="FunCoup" id="A0A1W4XKM3">
    <property type="interactions" value="23"/>
</dbReference>
<feature type="compositionally biased region" description="Basic and acidic residues" evidence="4">
    <location>
        <begin position="327"/>
        <end position="341"/>
    </location>
</feature>
<keyword evidence="3" id="KW-0539">Nucleus</keyword>
<feature type="compositionally biased region" description="Polar residues" evidence="4">
    <location>
        <begin position="427"/>
        <end position="439"/>
    </location>
</feature>
<evidence type="ECO:0000256" key="2">
    <source>
        <dbReference type="ARBA" id="ARBA00008174"/>
    </source>
</evidence>
<evidence type="ECO:0000313" key="8">
    <source>
        <dbReference type="RefSeq" id="XP_018336534.1"/>
    </source>
</evidence>
<dbReference type="GO" id="GO:0003677">
    <property type="term" value="F:DNA binding"/>
    <property type="evidence" value="ECO:0007669"/>
    <property type="project" value="TreeGrafter"/>
</dbReference>
<feature type="region of interest" description="Disordered" evidence="4">
    <location>
        <begin position="255"/>
        <end position="402"/>
    </location>
</feature>
<proteinExistence type="inferred from homology"/>
<dbReference type="OrthoDB" id="6429365at2759"/>
<accession>A0A1W4XKM3</accession>
<dbReference type="CTD" id="107698"/>
<dbReference type="PANTHER" id="PTHR22940">
    <property type="entry name" value="TIMEOUT/TIMELESS-2"/>
    <property type="match status" value="1"/>
</dbReference>
<evidence type="ECO:0000256" key="3">
    <source>
        <dbReference type="ARBA" id="ARBA00023242"/>
    </source>
</evidence>
<dbReference type="GO" id="GO:0000076">
    <property type="term" value="P:DNA replication checkpoint signaling"/>
    <property type="evidence" value="ECO:0007669"/>
    <property type="project" value="TreeGrafter"/>
</dbReference>
<dbReference type="GO" id="GO:0043111">
    <property type="term" value="P:replication fork arrest"/>
    <property type="evidence" value="ECO:0007669"/>
    <property type="project" value="TreeGrafter"/>
</dbReference>
<dbReference type="GO" id="GO:0009649">
    <property type="term" value="P:entrainment of circadian clock"/>
    <property type="evidence" value="ECO:0007669"/>
    <property type="project" value="TreeGrafter"/>
</dbReference>
<dbReference type="Proteomes" id="UP000192223">
    <property type="component" value="Unplaced"/>
</dbReference>
<dbReference type="InParanoid" id="A0A1W4XKM3"/>
<dbReference type="InterPro" id="IPR006906">
    <property type="entry name" value="Timeless_N"/>
</dbReference>
<dbReference type="GO" id="GO:0006281">
    <property type="term" value="P:DNA repair"/>
    <property type="evidence" value="ECO:0007669"/>
    <property type="project" value="TreeGrafter"/>
</dbReference>
<evidence type="ECO:0000256" key="4">
    <source>
        <dbReference type="SAM" id="MobiDB-lite"/>
    </source>
</evidence>
<organism evidence="7 8">
    <name type="scientific">Agrilus planipennis</name>
    <name type="common">Emerald ash borer</name>
    <name type="synonym">Agrilus marcopoli</name>
    <dbReference type="NCBI Taxonomy" id="224129"/>
    <lineage>
        <taxon>Eukaryota</taxon>
        <taxon>Metazoa</taxon>
        <taxon>Ecdysozoa</taxon>
        <taxon>Arthropoda</taxon>
        <taxon>Hexapoda</taxon>
        <taxon>Insecta</taxon>
        <taxon>Pterygota</taxon>
        <taxon>Neoptera</taxon>
        <taxon>Endopterygota</taxon>
        <taxon>Coleoptera</taxon>
        <taxon>Polyphaga</taxon>
        <taxon>Elateriformia</taxon>
        <taxon>Buprestoidea</taxon>
        <taxon>Buprestidae</taxon>
        <taxon>Agrilinae</taxon>
        <taxon>Agrilus</taxon>
    </lineage>
</organism>
<feature type="compositionally biased region" description="Basic and acidic residues" evidence="4">
    <location>
        <begin position="381"/>
        <end position="402"/>
    </location>
</feature>
<dbReference type="RefSeq" id="XP_018336534.1">
    <property type="nucleotide sequence ID" value="XM_018481032.1"/>
</dbReference>
<name>A0A1W4XKM3_AGRPL</name>
<feature type="compositionally biased region" description="Low complexity" evidence="4">
    <location>
        <begin position="292"/>
        <end position="304"/>
    </location>
</feature>